<organism evidence="1 2">
    <name type="scientific">Culex pipiens pipiens</name>
    <name type="common">Northern house mosquito</name>
    <dbReference type="NCBI Taxonomy" id="38569"/>
    <lineage>
        <taxon>Eukaryota</taxon>
        <taxon>Metazoa</taxon>
        <taxon>Ecdysozoa</taxon>
        <taxon>Arthropoda</taxon>
        <taxon>Hexapoda</taxon>
        <taxon>Insecta</taxon>
        <taxon>Pterygota</taxon>
        <taxon>Neoptera</taxon>
        <taxon>Endopterygota</taxon>
        <taxon>Diptera</taxon>
        <taxon>Nematocera</taxon>
        <taxon>Culicoidea</taxon>
        <taxon>Culicidae</taxon>
        <taxon>Culicinae</taxon>
        <taxon>Culicini</taxon>
        <taxon>Culex</taxon>
        <taxon>Culex</taxon>
    </lineage>
</organism>
<comment type="caution">
    <text evidence="1">The sequence shown here is derived from an EMBL/GenBank/DDBJ whole genome shotgun (WGS) entry which is preliminary data.</text>
</comment>
<gene>
    <name evidence="1" type="ORF">pipiens_003308</name>
</gene>
<evidence type="ECO:0000313" key="2">
    <source>
        <dbReference type="Proteomes" id="UP001562425"/>
    </source>
</evidence>
<sequence length="93" mass="10867">MRRLLNLSLEDKRRFLESFDYVLTDCDAVAKYSVSSTHPIQETKPGSENFASEKRPNRHNICLRSLCKLPYSFEACLFSCLIRSCNQPHHHHE</sequence>
<protein>
    <submittedName>
        <fullName evidence="1">Uncharacterized protein</fullName>
    </submittedName>
</protein>
<dbReference type="AlphaFoldDB" id="A0ABD1D090"/>
<proteinExistence type="predicted"/>
<dbReference type="Proteomes" id="UP001562425">
    <property type="component" value="Unassembled WGS sequence"/>
</dbReference>
<dbReference type="EMBL" id="JBEHCU010008307">
    <property type="protein sequence ID" value="KAL1385321.1"/>
    <property type="molecule type" value="Genomic_DNA"/>
</dbReference>
<reference evidence="1 2" key="1">
    <citation type="submission" date="2024-05" db="EMBL/GenBank/DDBJ databases">
        <title>Culex pipiens pipiens assembly and annotation.</title>
        <authorList>
            <person name="Alout H."/>
            <person name="Durand T."/>
        </authorList>
    </citation>
    <scope>NUCLEOTIDE SEQUENCE [LARGE SCALE GENOMIC DNA]</scope>
    <source>
        <strain evidence="1">HA-2024</strain>
        <tissue evidence="1">Whole body</tissue>
    </source>
</reference>
<name>A0ABD1D090_CULPP</name>
<evidence type="ECO:0000313" key="1">
    <source>
        <dbReference type="EMBL" id="KAL1385321.1"/>
    </source>
</evidence>
<keyword evidence="2" id="KW-1185">Reference proteome</keyword>
<accession>A0ABD1D090</accession>